<dbReference type="AlphaFoldDB" id="A0AA36H924"/>
<evidence type="ECO:0000313" key="3">
    <source>
        <dbReference type="Proteomes" id="UP001176961"/>
    </source>
</evidence>
<feature type="signal peptide" evidence="1">
    <location>
        <begin position="1"/>
        <end position="16"/>
    </location>
</feature>
<keyword evidence="3" id="KW-1185">Reference proteome</keyword>
<reference evidence="2" key="1">
    <citation type="submission" date="2023-07" db="EMBL/GenBank/DDBJ databases">
        <authorList>
            <consortium name="CYATHOMIX"/>
        </authorList>
    </citation>
    <scope>NUCLEOTIDE SEQUENCE</scope>
    <source>
        <strain evidence="2">N/A</strain>
    </source>
</reference>
<gene>
    <name evidence="2" type="ORF">CYNAS_LOCUS18398</name>
</gene>
<protein>
    <submittedName>
        <fullName evidence="2">Uncharacterized protein</fullName>
    </submittedName>
</protein>
<evidence type="ECO:0000313" key="2">
    <source>
        <dbReference type="EMBL" id="CAJ0606415.1"/>
    </source>
</evidence>
<name>A0AA36H924_CYLNA</name>
<sequence length="196" mass="22792">MHLLLVLATIVGLGMAFQCSPDTILRMATDKRLKQLERDCHLAKIGEAECENKKKVETAWKDFTKLSDQYRNAVRQCRETAARSQGSHRHHRKRHTLHREVKEASVIEQALPESEQFDRSHPIRTKRQTCKTKASEDLNHLRQDFITHCDRENICLPDEDLPAGPQRDRFKELHSSRAKKYSAYLTQLSLCYGRLT</sequence>
<keyword evidence="1" id="KW-0732">Signal</keyword>
<feature type="chain" id="PRO_5041287575" evidence="1">
    <location>
        <begin position="17"/>
        <end position="196"/>
    </location>
</feature>
<dbReference type="EMBL" id="CATQJL010000316">
    <property type="protein sequence ID" value="CAJ0606415.1"/>
    <property type="molecule type" value="Genomic_DNA"/>
</dbReference>
<organism evidence="2 3">
    <name type="scientific">Cylicocyclus nassatus</name>
    <name type="common">Nematode worm</name>
    <dbReference type="NCBI Taxonomy" id="53992"/>
    <lineage>
        <taxon>Eukaryota</taxon>
        <taxon>Metazoa</taxon>
        <taxon>Ecdysozoa</taxon>
        <taxon>Nematoda</taxon>
        <taxon>Chromadorea</taxon>
        <taxon>Rhabditida</taxon>
        <taxon>Rhabditina</taxon>
        <taxon>Rhabditomorpha</taxon>
        <taxon>Strongyloidea</taxon>
        <taxon>Strongylidae</taxon>
        <taxon>Cylicocyclus</taxon>
    </lineage>
</organism>
<proteinExistence type="predicted"/>
<accession>A0AA36H924</accession>
<evidence type="ECO:0000256" key="1">
    <source>
        <dbReference type="SAM" id="SignalP"/>
    </source>
</evidence>
<dbReference type="Proteomes" id="UP001176961">
    <property type="component" value="Unassembled WGS sequence"/>
</dbReference>
<comment type="caution">
    <text evidence="2">The sequence shown here is derived from an EMBL/GenBank/DDBJ whole genome shotgun (WGS) entry which is preliminary data.</text>
</comment>